<protein>
    <submittedName>
        <fullName evidence="2">Uncharacterized protein</fullName>
    </submittedName>
</protein>
<gene>
    <name evidence="2" type="ORF">LTR84_003359</name>
</gene>
<feature type="region of interest" description="Disordered" evidence="1">
    <location>
        <begin position="283"/>
        <end position="311"/>
    </location>
</feature>
<dbReference type="AlphaFoldDB" id="A0AAV9N7L1"/>
<proteinExistence type="predicted"/>
<evidence type="ECO:0000313" key="3">
    <source>
        <dbReference type="Proteomes" id="UP001358417"/>
    </source>
</evidence>
<evidence type="ECO:0000256" key="1">
    <source>
        <dbReference type="SAM" id="MobiDB-lite"/>
    </source>
</evidence>
<dbReference type="EMBL" id="JAVRRD010000016">
    <property type="protein sequence ID" value="KAK5050800.1"/>
    <property type="molecule type" value="Genomic_DNA"/>
</dbReference>
<reference evidence="2 3" key="1">
    <citation type="submission" date="2023-08" db="EMBL/GenBank/DDBJ databases">
        <title>Black Yeasts Isolated from many extreme environments.</title>
        <authorList>
            <person name="Coleine C."/>
            <person name="Stajich J.E."/>
            <person name="Selbmann L."/>
        </authorList>
    </citation>
    <scope>NUCLEOTIDE SEQUENCE [LARGE SCALE GENOMIC DNA]</scope>
    <source>
        <strain evidence="2 3">CCFEE 5792</strain>
    </source>
</reference>
<dbReference type="GeneID" id="89971546"/>
<feature type="compositionally biased region" description="Polar residues" evidence="1">
    <location>
        <begin position="200"/>
        <end position="211"/>
    </location>
</feature>
<name>A0AAV9N7L1_9EURO</name>
<accession>A0AAV9N7L1</accession>
<feature type="compositionally biased region" description="Basic and acidic residues" evidence="1">
    <location>
        <begin position="125"/>
        <end position="134"/>
    </location>
</feature>
<keyword evidence="3" id="KW-1185">Reference proteome</keyword>
<organism evidence="2 3">
    <name type="scientific">Exophiala bonariae</name>
    <dbReference type="NCBI Taxonomy" id="1690606"/>
    <lineage>
        <taxon>Eukaryota</taxon>
        <taxon>Fungi</taxon>
        <taxon>Dikarya</taxon>
        <taxon>Ascomycota</taxon>
        <taxon>Pezizomycotina</taxon>
        <taxon>Eurotiomycetes</taxon>
        <taxon>Chaetothyriomycetidae</taxon>
        <taxon>Chaetothyriales</taxon>
        <taxon>Herpotrichiellaceae</taxon>
        <taxon>Exophiala</taxon>
    </lineage>
</organism>
<dbReference type="RefSeq" id="XP_064705300.1">
    <property type="nucleotide sequence ID" value="XM_064846947.1"/>
</dbReference>
<feature type="compositionally biased region" description="Basic residues" evidence="1">
    <location>
        <begin position="212"/>
        <end position="235"/>
    </location>
</feature>
<evidence type="ECO:0000313" key="2">
    <source>
        <dbReference type="EMBL" id="KAK5050800.1"/>
    </source>
</evidence>
<feature type="compositionally biased region" description="Basic and acidic residues" evidence="1">
    <location>
        <begin position="289"/>
        <end position="301"/>
    </location>
</feature>
<feature type="region of interest" description="Disordered" evidence="1">
    <location>
        <begin position="173"/>
        <end position="258"/>
    </location>
</feature>
<feature type="region of interest" description="Disordered" evidence="1">
    <location>
        <begin position="120"/>
        <end position="148"/>
    </location>
</feature>
<comment type="caution">
    <text evidence="2">The sequence shown here is derived from an EMBL/GenBank/DDBJ whole genome shotgun (WGS) entry which is preliminary data.</text>
</comment>
<sequence>MCRVKQFAFSCGHPATESFRYRLCQAPGTETCMVIDDRYDLNSPCHRCIRWEARRTTQNFQEIENLTARGWEETNRRVFYNGDSALDFEWHVPSRCFIDVGFRSLDPFGDDKKKQLRLAATGMTETREEERQLAPDELEDDSMEGHSGDMMEIDEQPVAEERRPLSIRLLCIPPSNMEQQTSTEEQQQPRRSSRLRRNKLSTGEQSGPSTIKQKRPVSIKLHCNRPKRVKKRPRTSIKLNCKRSPTKEQQGQSSEKMPPRISIKLNCSWLGKVAPCCVRQKQQGPDYATRPEDVEERREGRLAGNTCTSGF</sequence>
<dbReference type="Proteomes" id="UP001358417">
    <property type="component" value="Unassembled WGS sequence"/>
</dbReference>